<dbReference type="Pfam" id="PF13290">
    <property type="entry name" value="CHB_HEX_C_1"/>
    <property type="match status" value="1"/>
</dbReference>
<dbReference type="InterPro" id="IPR059177">
    <property type="entry name" value="GH29D-like_dom"/>
</dbReference>
<dbReference type="KEGG" id="palb:EJC50_04845"/>
<feature type="domain" description="SLH" evidence="2">
    <location>
        <begin position="1361"/>
        <end position="1424"/>
    </location>
</feature>
<proteinExistence type="predicted"/>
<dbReference type="SUPFAM" id="SSF51445">
    <property type="entry name" value="(Trans)glycosidases"/>
    <property type="match status" value="1"/>
</dbReference>
<dbReference type="InterPro" id="IPR001119">
    <property type="entry name" value="SLH_dom"/>
</dbReference>
<feature type="domain" description="SLH" evidence="2">
    <location>
        <begin position="1488"/>
        <end position="1542"/>
    </location>
</feature>
<dbReference type="Gene3D" id="3.20.20.80">
    <property type="entry name" value="Glycosidases"/>
    <property type="match status" value="1"/>
</dbReference>
<gene>
    <name evidence="3" type="ORF">EJC50_04845</name>
</gene>
<dbReference type="GO" id="GO:0016052">
    <property type="term" value="P:carbohydrate catabolic process"/>
    <property type="evidence" value="ECO:0007669"/>
    <property type="project" value="InterPro"/>
</dbReference>
<feature type="domain" description="SLH" evidence="2">
    <location>
        <begin position="1425"/>
        <end position="1483"/>
    </location>
</feature>
<dbReference type="RefSeq" id="WP_126013087.1">
    <property type="nucleotide sequence ID" value="NZ_CP034437.1"/>
</dbReference>
<accession>A0A3Q8X3R9</accession>
<dbReference type="Pfam" id="PF06452">
    <property type="entry name" value="CBM9_1"/>
    <property type="match status" value="1"/>
</dbReference>
<dbReference type="SUPFAM" id="SSF49785">
    <property type="entry name" value="Galactose-binding domain-like"/>
    <property type="match status" value="1"/>
</dbReference>
<dbReference type="EMBL" id="CP034437">
    <property type="protein sequence ID" value="AZN39071.1"/>
    <property type="molecule type" value="Genomic_DNA"/>
</dbReference>
<feature type="signal peptide" evidence="1">
    <location>
        <begin position="1"/>
        <end position="32"/>
    </location>
</feature>
<evidence type="ECO:0000313" key="4">
    <source>
        <dbReference type="Proteomes" id="UP000272528"/>
    </source>
</evidence>
<reference evidence="4" key="1">
    <citation type="submission" date="2018-12" db="EMBL/GenBank/DDBJ databases">
        <title>Genome sequence of Peanibacillus sp.</title>
        <authorList>
            <person name="Subramani G."/>
            <person name="Srinivasan S."/>
            <person name="Kim M.K."/>
        </authorList>
    </citation>
    <scope>NUCLEOTIDE SEQUENCE [LARGE SCALE GENOMIC DNA]</scope>
    <source>
        <strain evidence="4">18JY67-1</strain>
    </source>
</reference>
<evidence type="ECO:0000313" key="3">
    <source>
        <dbReference type="EMBL" id="AZN39071.1"/>
    </source>
</evidence>
<dbReference type="Proteomes" id="UP000272528">
    <property type="component" value="Chromosome"/>
</dbReference>
<dbReference type="Gene3D" id="2.60.40.1190">
    <property type="match status" value="1"/>
</dbReference>
<dbReference type="Pfam" id="PF00395">
    <property type="entry name" value="SLH"/>
    <property type="match status" value="3"/>
</dbReference>
<protein>
    <recommendedName>
        <fullName evidence="2">SLH domain-containing protein</fullName>
    </recommendedName>
</protein>
<dbReference type="Gene3D" id="2.60.120.260">
    <property type="entry name" value="Galactose-binding domain-like"/>
    <property type="match status" value="1"/>
</dbReference>
<name>A0A3Q8X3R9_9BACL</name>
<dbReference type="SUPFAM" id="SSF49344">
    <property type="entry name" value="CBD9-like"/>
    <property type="match status" value="1"/>
</dbReference>
<organism evidence="3 4">
    <name type="scientific">Paenibacillus albus</name>
    <dbReference type="NCBI Taxonomy" id="2495582"/>
    <lineage>
        <taxon>Bacteria</taxon>
        <taxon>Bacillati</taxon>
        <taxon>Bacillota</taxon>
        <taxon>Bacilli</taxon>
        <taxon>Bacillales</taxon>
        <taxon>Paenibacillaceae</taxon>
        <taxon>Paenibacillus</taxon>
    </lineage>
</organism>
<dbReference type="InterPro" id="IPR010502">
    <property type="entry name" value="Carb-bd_dom_fam9"/>
</dbReference>
<evidence type="ECO:0000259" key="2">
    <source>
        <dbReference type="PROSITE" id="PS51272"/>
    </source>
</evidence>
<dbReference type="OrthoDB" id="9760450at2"/>
<dbReference type="InterPro" id="IPR017853">
    <property type="entry name" value="GH"/>
</dbReference>
<keyword evidence="1" id="KW-0732">Signal</keyword>
<dbReference type="PROSITE" id="PS51272">
    <property type="entry name" value="SLH"/>
    <property type="match status" value="3"/>
</dbReference>
<dbReference type="InterPro" id="IPR008979">
    <property type="entry name" value="Galactose-bd-like_sf"/>
</dbReference>
<sequence>MQFSRIRKALSVTVTSAMLLSLLSTGASSAFAADEGGGEAAAHSIEASVGQGNWDNLYQNAHVAQNSSYQASFWMKGTGTITLDVKTDDWSADVASQTFTATDEWQQYTIPAVGTGSHDYLTFILSDRGNQQDTIYLDDFFFGAAGKENKLLNADFTDGTNNWDGLDGSPVYSLNDVEDHKGAPPAPADGLDENGLVDELSDISKLYEHSASFGIDSSNPNQFGGDDGRLSRGSAAIGEDVFAVYKTDYDVTSISADMYYWDQKPYTDLEVSVSTDGDIYSPIAVDKTDFGGAWRKVNYSSYELPEGVRYVKFTIPGYTESEQDWAWAAQLSRVVLNNSTAGVTADPPTGTLTGATDITLTSKTPDAAIYYFTDADPAAKLYTAPIHIEGYTKLYAHAEHAGKEDSFTNIFTYYTAAEQKVDTYGQLISANFATKVTSDQQLLDDNAADEAYYGSLVAPERDSYGGLPGSKEQYGLEEKGYFNIQKLDGKFVMVDPDGNLYFSVGVDGTGYDGDTFTQVKGREHIYQWLPDKDDPAYSSAYMSGNQDNFSFYVANRIKKSGGQPFNDADFYNESVERLKKWGFTSEGGFSNPPSADQLADPFPQVKFADLPSGDMIGSTGLFDIYKESAAADIAAKLAEEGVAARKDDPLIIGYFFGNELPYQNFRSVFTAADPSAQNATKGALIAELTAKYGDIETFNTAWETTFTSFDDLRGAAMPVTSEAASADLDTFLEHYLDKFYSTITSEFRKVDPNHMMLGDRYLVNTMNNTDIREMISRVAGKYLDVLSYNYYTYDLDMNRIKKMSELANKPLIFTEFHYGEPTQGLTGGVRVLDNEQEKGEAYRNYVEKAAASGVVVGAHWFEYLDQAATGRWFQGYNGESYGIGLLNVADRPYKTMLSSVKETNDHIYDVLLGSKQPYSFDFGPGRTERNSNNQTNIPKASKPMVIDGAKDAAWPTGETLSLGDKDRVLGSQNTDVSADFNLAWDKDNLYIYGHVKDPTPMQNAYEGFDIWNGDAIELFVGPEFLDKPGALRVSDSQVILSGTGGFYWYNNKDPQPPINTVVKADADGKGYAVEAAIPLAGLNIADAAAGRKMKFDIGFDNGEGNNRVAQYLWNGVDGNSSSRDKWGLAQLVNGAGGGSGNSGSGGGAGVPGDGTVVDAANAVITPATPVLDASSGEASVSIPASAFSQLPASSAAVTIQVPQTVGATGYVVNLPAEVLQTAEQTRTISIETAAGKIEIPSDMLKGVDLHGAATVAIVIAAADTSKLGDELKAAIGSRPVVNVSLRANGEELPWRNAAAPVTISIPYSPTPGEAANSEHITVWYIGADGKPEPVVHSAYDSASGTVQFQTIHFSTYAVAYVEKHFNDVERYAWAKNAIETLASKGVIEGVSVNSFAPAANITRADFMLLLAKTLGLSADVNGNFADVLQGSYYYEAVGIAKALGFASGDEHQLFHPQASITRQEMMTLTARALVKLGTLKAGGSTVSLERFSDRADLSAYAAASVSALLDAGLIQGSSGKLNPRANTTRAEAAVFLYNVFHF</sequence>
<dbReference type="GO" id="GO:0030246">
    <property type="term" value="F:carbohydrate binding"/>
    <property type="evidence" value="ECO:0007669"/>
    <property type="project" value="InterPro"/>
</dbReference>
<dbReference type="GO" id="GO:0004553">
    <property type="term" value="F:hydrolase activity, hydrolyzing O-glycosyl compounds"/>
    <property type="evidence" value="ECO:0007669"/>
    <property type="project" value="InterPro"/>
</dbReference>
<feature type="chain" id="PRO_5018785803" description="SLH domain-containing protein" evidence="1">
    <location>
        <begin position="33"/>
        <end position="1542"/>
    </location>
</feature>
<evidence type="ECO:0000256" key="1">
    <source>
        <dbReference type="SAM" id="SignalP"/>
    </source>
</evidence>
<keyword evidence="4" id="KW-1185">Reference proteome</keyword>